<keyword evidence="7 9" id="KW-0503">Monooxygenase</keyword>
<dbReference type="AlphaFoldDB" id="A0AAN6Y659"/>
<dbReference type="Pfam" id="PF00067">
    <property type="entry name" value="p450"/>
    <property type="match status" value="1"/>
</dbReference>
<keyword evidence="8 9" id="KW-0349">Heme</keyword>
<reference evidence="11" key="1">
    <citation type="journal article" date="2023" name="Mol. Phylogenet. Evol.">
        <title>Genome-scale phylogeny and comparative genomics of the fungal order Sordariales.</title>
        <authorList>
            <person name="Hensen N."/>
            <person name="Bonometti L."/>
            <person name="Westerberg I."/>
            <person name="Brannstrom I.O."/>
            <person name="Guillou S."/>
            <person name="Cros-Aarteil S."/>
            <person name="Calhoun S."/>
            <person name="Haridas S."/>
            <person name="Kuo A."/>
            <person name="Mondo S."/>
            <person name="Pangilinan J."/>
            <person name="Riley R."/>
            <person name="LaButti K."/>
            <person name="Andreopoulos B."/>
            <person name="Lipzen A."/>
            <person name="Chen C."/>
            <person name="Yan M."/>
            <person name="Daum C."/>
            <person name="Ng V."/>
            <person name="Clum A."/>
            <person name="Steindorff A."/>
            <person name="Ohm R.A."/>
            <person name="Martin F."/>
            <person name="Silar P."/>
            <person name="Natvig D.O."/>
            <person name="Lalanne C."/>
            <person name="Gautier V."/>
            <person name="Ament-Velasquez S.L."/>
            <person name="Kruys A."/>
            <person name="Hutchinson M.I."/>
            <person name="Powell A.J."/>
            <person name="Barry K."/>
            <person name="Miller A.N."/>
            <person name="Grigoriev I.V."/>
            <person name="Debuchy R."/>
            <person name="Gladieux P."/>
            <person name="Hiltunen Thoren M."/>
            <person name="Johannesson H."/>
        </authorList>
    </citation>
    <scope>NUCLEOTIDE SEQUENCE</scope>
    <source>
        <strain evidence="11">PSN293</strain>
    </source>
</reference>
<dbReference type="InterPro" id="IPR036396">
    <property type="entry name" value="Cyt_P450_sf"/>
</dbReference>
<dbReference type="InterPro" id="IPR001128">
    <property type="entry name" value="Cyt_P450"/>
</dbReference>
<evidence type="ECO:0000256" key="1">
    <source>
        <dbReference type="ARBA" id="ARBA00001971"/>
    </source>
</evidence>
<dbReference type="PANTHER" id="PTHR46206:SF6">
    <property type="entry name" value="CYTOCHROME P450 MONOOXYGENASE AN1598-RELATED"/>
    <property type="match status" value="1"/>
</dbReference>
<evidence type="ECO:0000256" key="10">
    <source>
        <dbReference type="SAM" id="SignalP"/>
    </source>
</evidence>
<keyword evidence="6 8" id="KW-0408">Iron</keyword>
<evidence type="ECO:0000256" key="2">
    <source>
        <dbReference type="ARBA" id="ARBA00004167"/>
    </source>
</evidence>
<dbReference type="InterPro" id="IPR017972">
    <property type="entry name" value="Cyt_P450_CS"/>
</dbReference>
<name>A0AAN6Y659_9PEZI</name>
<dbReference type="GO" id="GO:0016020">
    <property type="term" value="C:membrane"/>
    <property type="evidence" value="ECO:0007669"/>
    <property type="project" value="UniProtKB-SubCell"/>
</dbReference>
<evidence type="ECO:0000256" key="8">
    <source>
        <dbReference type="PIRSR" id="PIRSR602403-1"/>
    </source>
</evidence>
<keyword evidence="5 9" id="KW-0560">Oxidoreductase</keyword>
<keyword evidence="4 8" id="KW-0479">Metal-binding</keyword>
<keyword evidence="10" id="KW-0732">Signal</keyword>
<dbReference type="InterPro" id="IPR002403">
    <property type="entry name" value="Cyt_P450_E_grp-IV"/>
</dbReference>
<protein>
    <submittedName>
        <fullName evidence="11">Cytochrome P450 monooxygenase</fullName>
    </submittedName>
</protein>
<evidence type="ECO:0000256" key="5">
    <source>
        <dbReference type="ARBA" id="ARBA00023002"/>
    </source>
</evidence>
<sequence>MALLLVSSILLPLLGVWYLYKSTRPKASHVPLVEFEEGDNSPARYETDTVTVLLGKGYKEYTKKDLPFRIQNPFDPKQPLIVLPFKYLDEVKWAPTSRFSFYDFIDKLGSMTQLGIPLLSHEGAMSARIGLNKALGSKIALMQEACVGTFEKLMPDCTDWTEVAMPYIVIMQVFANMSAWVFVGEEIGSRESEWQKLTLGYVHKVNATLDKVRARYPASLLWLAKYLDSDVKSMAKDRQVAGELLREPLEARLAASKDQLKSERGSRHFEDGVQWLADIYMDKGETLTPDMVQQKLVTLVFASIHSTSSAALTILLDLIAHPEAAEEIRQEVDRVRSANSGPWTRQTLGELRLLDSFMRESARFHAFAQVLSLQRIAQVPWTFSDGFSIPAGATIAFLGYHQGHDPDFHPDPETFDPKRHLRKREAYDGDSQHFRFTSVTDDLLHFGSGVHACPGRFFAQESLKLIMVHLLTNYDFKVAEKDEKVPKMVVRNLVLKANMALPVLFKERKA</sequence>
<comment type="caution">
    <text evidence="11">The sequence shown here is derived from an EMBL/GenBank/DDBJ whole genome shotgun (WGS) entry which is preliminary data.</text>
</comment>
<dbReference type="GO" id="GO:0016705">
    <property type="term" value="F:oxidoreductase activity, acting on paired donors, with incorporation or reduction of molecular oxygen"/>
    <property type="evidence" value="ECO:0007669"/>
    <property type="project" value="InterPro"/>
</dbReference>
<evidence type="ECO:0000313" key="11">
    <source>
        <dbReference type="EMBL" id="KAK4210857.1"/>
    </source>
</evidence>
<dbReference type="Gene3D" id="1.10.630.10">
    <property type="entry name" value="Cytochrome P450"/>
    <property type="match status" value="1"/>
</dbReference>
<dbReference type="GO" id="GO:0005506">
    <property type="term" value="F:iron ion binding"/>
    <property type="evidence" value="ECO:0007669"/>
    <property type="project" value="InterPro"/>
</dbReference>
<dbReference type="SUPFAM" id="SSF48264">
    <property type="entry name" value="Cytochrome P450"/>
    <property type="match status" value="1"/>
</dbReference>
<accession>A0AAN6Y659</accession>
<dbReference type="EMBL" id="MU858164">
    <property type="protein sequence ID" value="KAK4210857.1"/>
    <property type="molecule type" value="Genomic_DNA"/>
</dbReference>
<dbReference type="GO" id="GO:0004497">
    <property type="term" value="F:monooxygenase activity"/>
    <property type="evidence" value="ECO:0007669"/>
    <property type="project" value="UniProtKB-KW"/>
</dbReference>
<dbReference type="CDD" id="cd11041">
    <property type="entry name" value="CYP503A1-like"/>
    <property type="match status" value="1"/>
</dbReference>
<comment type="cofactor">
    <cofactor evidence="1 8">
        <name>heme</name>
        <dbReference type="ChEBI" id="CHEBI:30413"/>
    </cofactor>
</comment>
<feature type="binding site" description="axial binding residue" evidence="8">
    <location>
        <position position="453"/>
    </location>
    <ligand>
        <name>heme</name>
        <dbReference type="ChEBI" id="CHEBI:30413"/>
    </ligand>
    <ligandPart>
        <name>Fe</name>
        <dbReference type="ChEBI" id="CHEBI:18248"/>
    </ligandPart>
</feature>
<reference evidence="11" key="2">
    <citation type="submission" date="2023-05" db="EMBL/GenBank/DDBJ databases">
        <authorList>
            <consortium name="Lawrence Berkeley National Laboratory"/>
            <person name="Steindorff A."/>
            <person name="Hensen N."/>
            <person name="Bonometti L."/>
            <person name="Westerberg I."/>
            <person name="Brannstrom I.O."/>
            <person name="Guillou S."/>
            <person name="Cros-Aarteil S."/>
            <person name="Calhoun S."/>
            <person name="Haridas S."/>
            <person name="Kuo A."/>
            <person name="Mondo S."/>
            <person name="Pangilinan J."/>
            <person name="Riley R."/>
            <person name="Labutti K."/>
            <person name="Andreopoulos B."/>
            <person name="Lipzen A."/>
            <person name="Chen C."/>
            <person name="Yanf M."/>
            <person name="Daum C."/>
            <person name="Ng V."/>
            <person name="Clum A."/>
            <person name="Ohm R."/>
            <person name="Martin F."/>
            <person name="Silar P."/>
            <person name="Natvig D."/>
            <person name="Lalanne C."/>
            <person name="Gautier V."/>
            <person name="Ament-Velasquez S.L."/>
            <person name="Kruys A."/>
            <person name="Hutchinson M.I."/>
            <person name="Powell A.J."/>
            <person name="Barry K."/>
            <person name="Miller A.N."/>
            <person name="Grigoriev I.V."/>
            <person name="Debuchy R."/>
            <person name="Gladieux P."/>
            <person name="Thoren M.H."/>
            <person name="Johannesson H."/>
        </authorList>
    </citation>
    <scope>NUCLEOTIDE SEQUENCE</scope>
    <source>
        <strain evidence="11">PSN293</strain>
    </source>
</reference>
<evidence type="ECO:0000256" key="4">
    <source>
        <dbReference type="ARBA" id="ARBA00022723"/>
    </source>
</evidence>
<evidence type="ECO:0000256" key="7">
    <source>
        <dbReference type="ARBA" id="ARBA00023033"/>
    </source>
</evidence>
<evidence type="ECO:0000256" key="3">
    <source>
        <dbReference type="ARBA" id="ARBA00010617"/>
    </source>
</evidence>
<evidence type="ECO:0000256" key="9">
    <source>
        <dbReference type="RuleBase" id="RU000461"/>
    </source>
</evidence>
<organism evidence="11 12">
    <name type="scientific">Rhypophila decipiens</name>
    <dbReference type="NCBI Taxonomy" id="261697"/>
    <lineage>
        <taxon>Eukaryota</taxon>
        <taxon>Fungi</taxon>
        <taxon>Dikarya</taxon>
        <taxon>Ascomycota</taxon>
        <taxon>Pezizomycotina</taxon>
        <taxon>Sordariomycetes</taxon>
        <taxon>Sordariomycetidae</taxon>
        <taxon>Sordariales</taxon>
        <taxon>Naviculisporaceae</taxon>
        <taxon>Rhypophila</taxon>
    </lineage>
</organism>
<dbReference type="PANTHER" id="PTHR46206">
    <property type="entry name" value="CYTOCHROME P450"/>
    <property type="match status" value="1"/>
</dbReference>
<evidence type="ECO:0000313" key="12">
    <source>
        <dbReference type="Proteomes" id="UP001301769"/>
    </source>
</evidence>
<feature type="chain" id="PRO_5042816091" evidence="10">
    <location>
        <begin position="16"/>
        <end position="510"/>
    </location>
</feature>
<keyword evidence="12" id="KW-1185">Reference proteome</keyword>
<comment type="subcellular location">
    <subcellularLocation>
        <location evidence="2">Membrane</location>
        <topology evidence="2">Single-pass membrane protein</topology>
    </subcellularLocation>
</comment>
<feature type="signal peptide" evidence="10">
    <location>
        <begin position="1"/>
        <end position="15"/>
    </location>
</feature>
<evidence type="ECO:0000256" key="6">
    <source>
        <dbReference type="ARBA" id="ARBA00023004"/>
    </source>
</evidence>
<dbReference type="PROSITE" id="PS00086">
    <property type="entry name" value="CYTOCHROME_P450"/>
    <property type="match status" value="1"/>
</dbReference>
<dbReference type="Proteomes" id="UP001301769">
    <property type="component" value="Unassembled WGS sequence"/>
</dbReference>
<dbReference type="PRINTS" id="PR00465">
    <property type="entry name" value="EP450IV"/>
</dbReference>
<proteinExistence type="inferred from homology"/>
<dbReference type="GO" id="GO:0020037">
    <property type="term" value="F:heme binding"/>
    <property type="evidence" value="ECO:0007669"/>
    <property type="project" value="InterPro"/>
</dbReference>
<comment type="similarity">
    <text evidence="3 9">Belongs to the cytochrome P450 family.</text>
</comment>
<gene>
    <name evidence="11" type="ORF">QBC37DRAFT_428131</name>
</gene>